<dbReference type="FunFam" id="3.40.50.10210:FF:000001">
    <property type="entry name" value="Nicotinate-nucleotide--dimethylbenzimidazole phosphoribosyltransferase"/>
    <property type="match status" value="1"/>
</dbReference>
<dbReference type="InterPro" id="IPR003200">
    <property type="entry name" value="Nict_dMeBzImd_PRibTrfase"/>
</dbReference>
<evidence type="ECO:0000313" key="13">
    <source>
        <dbReference type="Proteomes" id="UP000473089"/>
    </source>
</evidence>
<dbReference type="SUPFAM" id="SSF52733">
    <property type="entry name" value="Nicotinate mononucleotide:5,6-dimethylbenzimidazole phosphoribosyltransferase (CobT)"/>
    <property type="match status" value="1"/>
</dbReference>
<evidence type="ECO:0000256" key="5">
    <source>
        <dbReference type="ARBA" id="ARBA00015486"/>
    </source>
</evidence>
<dbReference type="UniPathway" id="UPA00061">
    <property type="reaction ID" value="UER00516"/>
</dbReference>
<dbReference type="PANTHER" id="PTHR43463:SF1">
    <property type="entry name" value="NICOTINATE-NUCLEOTIDE--DIMETHYLBENZIMIDAZOLE PHOSPHORIBOSYLTRANSFERASE"/>
    <property type="match status" value="1"/>
</dbReference>
<dbReference type="GO" id="GO:0008939">
    <property type="term" value="F:nicotinate-nucleotide-dimethylbenzimidazole phosphoribosyltransferase activity"/>
    <property type="evidence" value="ECO:0007669"/>
    <property type="project" value="UniProtKB-UniRule"/>
</dbReference>
<keyword evidence="8 11" id="KW-0808">Transferase</keyword>
<dbReference type="NCBIfam" id="NF000996">
    <property type="entry name" value="PRK00105.1"/>
    <property type="match status" value="1"/>
</dbReference>
<name>A0A6M0SV17_CLOBO</name>
<dbReference type="EMBL" id="SGJP01000004">
    <property type="protein sequence ID" value="NFA59399.1"/>
    <property type="molecule type" value="Genomic_DNA"/>
</dbReference>
<evidence type="ECO:0000256" key="7">
    <source>
        <dbReference type="ARBA" id="ARBA00022676"/>
    </source>
</evidence>
<sequence length="359" mass="39007">MNLLNETLKNIHPSYKQAMKSAWERMDKLSKPIGSLGQLEEIAVKMAGITGKVKNKIDKKTTVVMCSDNGIWEEGVSACPLELTALITDNYTKGFTGIGVLSNFASSEVCVVDIGVKADFNNPKIINKKIAYGTRNMAKEPAMTREETVRAIEVGIETIDKLVAEGYNLFGTGEAGMCNTATSAAVVSVLLDIDSDLVVGKGSGLTEEQFENKKRVISNAIKLNNPNKEDAIDVLSKVGGFDIAGLCGCFLGAAKNRVPIVIDGIISYAAALCAYKICVDVKDFMFSSHMPVEPGAQYVIKELGLKPNLNLEMRLGEGTGCPLEFLIIEAALNIMNDMYTMEEANIHNNEFFVDIRKDK</sequence>
<evidence type="ECO:0000256" key="8">
    <source>
        <dbReference type="ARBA" id="ARBA00022679"/>
    </source>
</evidence>
<dbReference type="InterPro" id="IPR036087">
    <property type="entry name" value="Nict_dMeBzImd_PRibTrfase_sf"/>
</dbReference>
<dbReference type="Pfam" id="PF02277">
    <property type="entry name" value="DBI_PRT"/>
    <property type="match status" value="1"/>
</dbReference>
<dbReference type="Proteomes" id="UP000473089">
    <property type="component" value="Unassembled WGS sequence"/>
</dbReference>
<accession>A0A6M0SV17</accession>
<evidence type="ECO:0000313" key="12">
    <source>
        <dbReference type="EMBL" id="NFA59399.1"/>
    </source>
</evidence>
<dbReference type="Gene3D" id="1.10.1610.10">
    <property type="match status" value="1"/>
</dbReference>
<dbReference type="CDD" id="cd02439">
    <property type="entry name" value="DMB-PRT_CobT"/>
    <property type="match status" value="1"/>
</dbReference>
<dbReference type="EC" id="2.4.2.21" evidence="4 11"/>
<evidence type="ECO:0000256" key="11">
    <source>
        <dbReference type="HAMAP-Rule" id="MF_00230"/>
    </source>
</evidence>
<dbReference type="InterPro" id="IPR017846">
    <property type="entry name" value="Nict_dMeBzImd_PRibTrfase_bact"/>
</dbReference>
<reference evidence="12 13" key="1">
    <citation type="submission" date="2019-02" db="EMBL/GenBank/DDBJ databases">
        <title>Genome sequencing of Clostridium botulinum clinical isolates.</title>
        <authorList>
            <person name="Brunt J."/>
            <person name="Van Vliet A.H.M."/>
            <person name="Stringer S.C."/>
            <person name="Grant K.A."/>
            <person name="Carter A.C."/>
            <person name="Peck M.W."/>
        </authorList>
    </citation>
    <scope>NUCLEOTIDE SEQUENCE [LARGE SCALE GENOMIC DNA]</scope>
    <source>
        <strain evidence="12 13">R1125/03</strain>
    </source>
</reference>
<evidence type="ECO:0000256" key="9">
    <source>
        <dbReference type="ARBA" id="ARBA00030686"/>
    </source>
</evidence>
<keyword evidence="6 11" id="KW-0169">Cobalamin biosynthesis</keyword>
<keyword evidence="7 11" id="KW-0328">Glycosyltransferase</keyword>
<dbReference type="InterPro" id="IPR023195">
    <property type="entry name" value="Nict_dMeBzImd_PRibTrfase_N"/>
</dbReference>
<comment type="caution">
    <text evidence="12">The sequence shown here is derived from an EMBL/GenBank/DDBJ whole genome shotgun (WGS) entry which is preliminary data.</text>
</comment>
<organism evidence="12 13">
    <name type="scientific">Clostridium botulinum</name>
    <dbReference type="NCBI Taxonomy" id="1491"/>
    <lineage>
        <taxon>Bacteria</taxon>
        <taxon>Bacillati</taxon>
        <taxon>Bacillota</taxon>
        <taxon>Clostridia</taxon>
        <taxon>Eubacteriales</taxon>
        <taxon>Clostridiaceae</taxon>
        <taxon>Clostridium</taxon>
    </lineage>
</organism>
<feature type="active site" description="Proton acceptor" evidence="11">
    <location>
        <position position="317"/>
    </location>
</feature>
<dbReference type="AlphaFoldDB" id="A0A6M0SV17"/>
<evidence type="ECO:0000256" key="6">
    <source>
        <dbReference type="ARBA" id="ARBA00022573"/>
    </source>
</evidence>
<protein>
    <recommendedName>
        <fullName evidence="5 11">Nicotinate-nucleotide--dimethylbenzimidazole phosphoribosyltransferase</fullName>
        <shortName evidence="11">NN:DBI PRT</shortName>
        <ecNumber evidence="4 11">2.4.2.21</ecNumber>
    </recommendedName>
    <alternativeName>
        <fullName evidence="9 11">N(1)-alpha-phosphoribosyltransferase</fullName>
    </alternativeName>
</protein>
<gene>
    <name evidence="11 12" type="primary">cobT</name>
    <name evidence="12" type="ORF">EXM42_02995</name>
</gene>
<comment type="similarity">
    <text evidence="3 11">Belongs to the CobT family.</text>
</comment>
<evidence type="ECO:0000256" key="10">
    <source>
        <dbReference type="ARBA" id="ARBA00047340"/>
    </source>
</evidence>
<dbReference type="Gene3D" id="3.40.50.10210">
    <property type="match status" value="1"/>
</dbReference>
<comment type="function">
    <text evidence="1 11">Catalyzes the synthesis of alpha-ribazole-5'-phosphate from nicotinate mononucleotide (NAMN) and 5,6-dimethylbenzimidazole (DMB).</text>
</comment>
<evidence type="ECO:0000256" key="4">
    <source>
        <dbReference type="ARBA" id="ARBA00011991"/>
    </source>
</evidence>
<comment type="catalytic activity">
    <reaction evidence="10 11">
        <text>5,6-dimethylbenzimidazole + nicotinate beta-D-ribonucleotide = alpha-ribazole 5'-phosphate + nicotinate + H(+)</text>
        <dbReference type="Rhea" id="RHEA:11196"/>
        <dbReference type="ChEBI" id="CHEBI:15378"/>
        <dbReference type="ChEBI" id="CHEBI:15890"/>
        <dbReference type="ChEBI" id="CHEBI:32544"/>
        <dbReference type="ChEBI" id="CHEBI:57502"/>
        <dbReference type="ChEBI" id="CHEBI:57918"/>
        <dbReference type="EC" id="2.4.2.21"/>
    </reaction>
</comment>
<evidence type="ECO:0000256" key="1">
    <source>
        <dbReference type="ARBA" id="ARBA00002197"/>
    </source>
</evidence>
<dbReference type="HAMAP" id="MF_00230">
    <property type="entry name" value="CobT"/>
    <property type="match status" value="1"/>
</dbReference>
<proteinExistence type="inferred from homology"/>
<dbReference type="PANTHER" id="PTHR43463">
    <property type="entry name" value="NICOTINATE-NUCLEOTIDE--DIMETHYLBENZIMIDAZOLE PHOSPHORIBOSYLTRANSFERASE"/>
    <property type="match status" value="1"/>
</dbReference>
<dbReference type="GO" id="GO:0009236">
    <property type="term" value="P:cobalamin biosynthetic process"/>
    <property type="evidence" value="ECO:0007669"/>
    <property type="project" value="UniProtKB-UniRule"/>
</dbReference>
<evidence type="ECO:0000256" key="2">
    <source>
        <dbReference type="ARBA" id="ARBA00005049"/>
    </source>
</evidence>
<dbReference type="NCBIfam" id="TIGR03160">
    <property type="entry name" value="cobT_DBIPRT"/>
    <property type="match status" value="1"/>
</dbReference>
<comment type="pathway">
    <text evidence="2 11">Nucleoside biosynthesis; alpha-ribazole biosynthesis; alpha-ribazole from 5,6-dimethylbenzimidazole: step 1/2.</text>
</comment>
<evidence type="ECO:0000256" key="3">
    <source>
        <dbReference type="ARBA" id="ARBA00007110"/>
    </source>
</evidence>